<dbReference type="Pfam" id="PF00440">
    <property type="entry name" value="TetR_N"/>
    <property type="match status" value="1"/>
</dbReference>
<comment type="caution">
    <text evidence="6">The sequence shown here is derived from an EMBL/GenBank/DDBJ whole genome shotgun (WGS) entry which is preliminary data.</text>
</comment>
<proteinExistence type="predicted"/>
<evidence type="ECO:0000313" key="6">
    <source>
        <dbReference type="EMBL" id="MFC4591940.1"/>
    </source>
</evidence>
<protein>
    <submittedName>
        <fullName evidence="6">TetR/AcrR family transcriptional regulator</fullName>
    </submittedName>
</protein>
<dbReference type="InterPro" id="IPR036271">
    <property type="entry name" value="Tet_transcr_reg_TetR-rel_C_sf"/>
</dbReference>
<gene>
    <name evidence="6" type="ORF">ACFO8L_38040</name>
</gene>
<dbReference type="InterPro" id="IPR001647">
    <property type="entry name" value="HTH_TetR"/>
</dbReference>
<dbReference type="SUPFAM" id="SSF46689">
    <property type="entry name" value="Homeodomain-like"/>
    <property type="match status" value="1"/>
</dbReference>
<evidence type="ECO:0000256" key="3">
    <source>
        <dbReference type="ARBA" id="ARBA00023163"/>
    </source>
</evidence>
<keyword evidence="3" id="KW-0804">Transcription</keyword>
<evidence type="ECO:0000313" key="7">
    <source>
        <dbReference type="Proteomes" id="UP001595891"/>
    </source>
</evidence>
<organism evidence="6 7">
    <name type="scientific">Sphaerisporangium corydalis</name>
    <dbReference type="NCBI Taxonomy" id="1441875"/>
    <lineage>
        <taxon>Bacteria</taxon>
        <taxon>Bacillati</taxon>
        <taxon>Actinomycetota</taxon>
        <taxon>Actinomycetes</taxon>
        <taxon>Streptosporangiales</taxon>
        <taxon>Streptosporangiaceae</taxon>
        <taxon>Sphaerisporangium</taxon>
    </lineage>
</organism>
<dbReference type="SUPFAM" id="SSF48498">
    <property type="entry name" value="Tetracyclin repressor-like, C-terminal domain"/>
    <property type="match status" value="1"/>
</dbReference>
<dbReference type="InterPro" id="IPR009057">
    <property type="entry name" value="Homeodomain-like_sf"/>
</dbReference>
<keyword evidence="1" id="KW-0805">Transcription regulation</keyword>
<feature type="DNA-binding region" description="H-T-H motif" evidence="4">
    <location>
        <begin position="39"/>
        <end position="58"/>
    </location>
</feature>
<dbReference type="EMBL" id="JBHSFN010000039">
    <property type="protein sequence ID" value="MFC4591940.1"/>
    <property type="molecule type" value="Genomic_DNA"/>
</dbReference>
<dbReference type="InterPro" id="IPR054156">
    <property type="entry name" value="YxaF_TetR_C"/>
</dbReference>
<evidence type="ECO:0000259" key="5">
    <source>
        <dbReference type="PROSITE" id="PS50977"/>
    </source>
</evidence>
<dbReference type="Gene3D" id="1.10.357.10">
    <property type="entry name" value="Tetracycline Repressor, domain 2"/>
    <property type="match status" value="1"/>
</dbReference>
<keyword evidence="7" id="KW-1185">Reference proteome</keyword>
<evidence type="ECO:0000256" key="2">
    <source>
        <dbReference type="ARBA" id="ARBA00023125"/>
    </source>
</evidence>
<name>A0ABV9ET77_9ACTN</name>
<dbReference type="PROSITE" id="PS50977">
    <property type="entry name" value="HTH_TETR_2"/>
    <property type="match status" value="1"/>
</dbReference>
<sequence>MTDLKKSDRPPAIAKRGKRERLTAAAVRMLHEQGVEKTTLADIAQAADVPVGNVYYYFKTKDDLVEAAIGAHAQGLQAMIASLDELPAPQDRLKSLIGGWVRQRDLAARYGCPTGTLASELDKRADGLDRTVAEVMQGLIDWAERQFRSMGRSDSRDLAVALIAAYQGISLLTNTFRDPELMTREGDRLARWIDSLGRPSGDPGGPG</sequence>
<reference evidence="7" key="1">
    <citation type="journal article" date="2019" name="Int. J. Syst. Evol. Microbiol.">
        <title>The Global Catalogue of Microorganisms (GCM) 10K type strain sequencing project: providing services to taxonomists for standard genome sequencing and annotation.</title>
        <authorList>
            <consortium name="The Broad Institute Genomics Platform"/>
            <consortium name="The Broad Institute Genome Sequencing Center for Infectious Disease"/>
            <person name="Wu L."/>
            <person name="Ma J."/>
        </authorList>
    </citation>
    <scope>NUCLEOTIDE SEQUENCE [LARGE SCALE GENOMIC DNA]</scope>
    <source>
        <strain evidence="7">CCUG 49560</strain>
    </source>
</reference>
<keyword evidence="2 4" id="KW-0238">DNA-binding</keyword>
<evidence type="ECO:0000256" key="4">
    <source>
        <dbReference type="PROSITE-ProRule" id="PRU00335"/>
    </source>
</evidence>
<dbReference type="PANTHER" id="PTHR47506">
    <property type="entry name" value="TRANSCRIPTIONAL REGULATORY PROTEIN"/>
    <property type="match status" value="1"/>
</dbReference>
<dbReference type="RefSeq" id="WP_262846139.1">
    <property type="nucleotide sequence ID" value="NZ_JANZYP010000044.1"/>
</dbReference>
<evidence type="ECO:0000256" key="1">
    <source>
        <dbReference type="ARBA" id="ARBA00023015"/>
    </source>
</evidence>
<dbReference type="PANTHER" id="PTHR47506:SF1">
    <property type="entry name" value="HTH-TYPE TRANSCRIPTIONAL REGULATOR YJDC"/>
    <property type="match status" value="1"/>
</dbReference>
<dbReference type="PRINTS" id="PR00455">
    <property type="entry name" value="HTHTETR"/>
</dbReference>
<dbReference type="Proteomes" id="UP001595891">
    <property type="component" value="Unassembled WGS sequence"/>
</dbReference>
<accession>A0ABV9ET77</accession>
<dbReference type="Pfam" id="PF21993">
    <property type="entry name" value="TetR_C_13_2"/>
    <property type="match status" value="1"/>
</dbReference>
<feature type="domain" description="HTH tetR-type" evidence="5">
    <location>
        <begin position="16"/>
        <end position="76"/>
    </location>
</feature>